<dbReference type="AlphaFoldDB" id="A0A8X8YGJ3"/>
<dbReference type="GO" id="GO:0016746">
    <property type="term" value="F:acyltransferase activity"/>
    <property type="evidence" value="ECO:0007669"/>
    <property type="project" value="UniProtKB-KW"/>
</dbReference>
<dbReference type="PANTHER" id="PTHR31623">
    <property type="entry name" value="F21J9.9"/>
    <property type="match status" value="1"/>
</dbReference>
<evidence type="ECO:0008006" key="6">
    <source>
        <dbReference type="Google" id="ProtNLM"/>
    </source>
</evidence>
<sequence>MKISIVRRKLIKPCTPTPKNLNNYKLSSIDELSPPTNFGVVLFYQSKPSKPANYVLEESLSGILPRFYPLAGRYIDEDFSVDCVDQGAEFVEAVADADDIVEVDDLLPRRADQFTGPTDPLLSVQVTELVKSGGLAVGVTVSHKIFDASSIGTFIAAWSNASMNFGGEEGIGVVPNFDPHLLFPGKKRSYFPEMKPSETSQTSSIVSNRFSFKKESIRNLRSKLNPKQGINNNMFSKVRLVSAVIAKAIIRIDTTKHGRPRPSLIIQAVDMRPRTTPPLPKHSCGDLALHAVAKCTHGAAGLGLEEIACAMSEAIEKTVSDCARVLSRGYEDVVIEAEADLIQGMMSSEMNYLSFSDWSRFGLYDADFGWGKPVSVGIARVPYERATVLVNDKDGGGIEAWVHLSLDDMVCFEEDDEIKLYASRTM</sequence>
<dbReference type="OrthoDB" id="907805at2759"/>
<reference evidence="4" key="2">
    <citation type="submission" date="2020-08" db="EMBL/GenBank/DDBJ databases">
        <title>Plant Genome Project.</title>
        <authorList>
            <person name="Zhang R.-G."/>
        </authorList>
    </citation>
    <scope>NUCLEOTIDE SEQUENCE</scope>
    <source>
        <strain evidence="4">Huo1</strain>
        <tissue evidence="4">Leaf</tissue>
    </source>
</reference>
<comment type="caution">
    <text evidence="4">The sequence shown here is derived from an EMBL/GenBank/DDBJ whole genome shotgun (WGS) entry which is preliminary data.</text>
</comment>
<protein>
    <recommendedName>
        <fullName evidence="6">Shikimate O-hydroxycinnamoyltransferase</fullName>
    </recommendedName>
</protein>
<name>A0A8X8YGJ3_SALSN</name>
<dbReference type="Proteomes" id="UP000298416">
    <property type="component" value="Unassembled WGS sequence"/>
</dbReference>
<reference evidence="4" key="1">
    <citation type="submission" date="2018-01" db="EMBL/GenBank/DDBJ databases">
        <authorList>
            <person name="Mao J.F."/>
        </authorList>
    </citation>
    <scope>NUCLEOTIDE SEQUENCE</scope>
    <source>
        <strain evidence="4">Huo1</strain>
        <tissue evidence="4">Leaf</tissue>
    </source>
</reference>
<dbReference type="Gene3D" id="3.30.559.10">
    <property type="entry name" value="Chloramphenicol acetyltransferase-like domain"/>
    <property type="match status" value="2"/>
</dbReference>
<comment type="similarity">
    <text evidence="1">Belongs to the plant acyltransferase family.</text>
</comment>
<accession>A0A8X8YGJ3</accession>
<dbReference type="EMBL" id="PNBA02000002">
    <property type="protein sequence ID" value="KAG6432081.1"/>
    <property type="molecule type" value="Genomic_DNA"/>
</dbReference>
<evidence type="ECO:0000256" key="1">
    <source>
        <dbReference type="ARBA" id="ARBA00009861"/>
    </source>
</evidence>
<gene>
    <name evidence="4" type="ORF">SASPL_103654</name>
</gene>
<proteinExistence type="inferred from homology"/>
<keyword evidence="5" id="KW-1185">Reference proteome</keyword>
<keyword evidence="3" id="KW-0012">Acyltransferase</keyword>
<dbReference type="InterPro" id="IPR023213">
    <property type="entry name" value="CAT-like_dom_sf"/>
</dbReference>
<keyword evidence="2" id="KW-0808">Transferase</keyword>
<dbReference type="Pfam" id="PF02458">
    <property type="entry name" value="Transferase"/>
    <property type="match status" value="1"/>
</dbReference>
<organism evidence="4">
    <name type="scientific">Salvia splendens</name>
    <name type="common">Scarlet sage</name>
    <dbReference type="NCBI Taxonomy" id="180675"/>
    <lineage>
        <taxon>Eukaryota</taxon>
        <taxon>Viridiplantae</taxon>
        <taxon>Streptophyta</taxon>
        <taxon>Embryophyta</taxon>
        <taxon>Tracheophyta</taxon>
        <taxon>Spermatophyta</taxon>
        <taxon>Magnoliopsida</taxon>
        <taxon>eudicotyledons</taxon>
        <taxon>Gunneridae</taxon>
        <taxon>Pentapetalae</taxon>
        <taxon>asterids</taxon>
        <taxon>lamiids</taxon>
        <taxon>Lamiales</taxon>
        <taxon>Lamiaceae</taxon>
        <taxon>Nepetoideae</taxon>
        <taxon>Mentheae</taxon>
        <taxon>Salviinae</taxon>
        <taxon>Salvia</taxon>
        <taxon>Salvia subgen. Calosphace</taxon>
        <taxon>core Calosphace</taxon>
    </lineage>
</organism>
<evidence type="ECO:0000256" key="2">
    <source>
        <dbReference type="ARBA" id="ARBA00022679"/>
    </source>
</evidence>
<evidence type="ECO:0000256" key="3">
    <source>
        <dbReference type="ARBA" id="ARBA00023315"/>
    </source>
</evidence>
<evidence type="ECO:0000313" key="4">
    <source>
        <dbReference type="EMBL" id="KAG6432081.1"/>
    </source>
</evidence>
<evidence type="ECO:0000313" key="5">
    <source>
        <dbReference type="Proteomes" id="UP000298416"/>
    </source>
</evidence>
<dbReference type="PANTHER" id="PTHR31623:SF70">
    <property type="entry name" value="TRANSFERASE, CHLORAMPHENICOL ACETYLTRANSFERASE-LIKE DOMAIN PROTEIN"/>
    <property type="match status" value="1"/>
</dbReference>